<dbReference type="KEGG" id="pdec:H1Q58_08155"/>
<dbReference type="EMBL" id="CP059540">
    <property type="protein sequence ID" value="QMT18917.1"/>
    <property type="molecule type" value="Genomic_DNA"/>
</dbReference>
<evidence type="ECO:0000313" key="3">
    <source>
        <dbReference type="Proteomes" id="UP000514716"/>
    </source>
</evidence>
<evidence type="ECO:0000259" key="1">
    <source>
        <dbReference type="Pfam" id="PF25297"/>
    </source>
</evidence>
<organism evidence="2 3">
    <name type="scientific">Planococcus maritimus</name>
    <dbReference type="NCBI Taxonomy" id="192421"/>
    <lineage>
        <taxon>Bacteria</taxon>
        <taxon>Bacillati</taxon>
        <taxon>Bacillota</taxon>
        <taxon>Bacilli</taxon>
        <taxon>Bacillales</taxon>
        <taxon>Caryophanaceae</taxon>
        <taxon>Planococcus</taxon>
    </lineage>
</organism>
<dbReference type="InterPro" id="IPR057200">
    <property type="entry name" value="DUF7878"/>
</dbReference>
<dbReference type="Pfam" id="PF25297">
    <property type="entry name" value="DUF7878"/>
    <property type="match status" value="1"/>
</dbReference>
<evidence type="ECO:0000313" key="2">
    <source>
        <dbReference type="EMBL" id="QMT18917.1"/>
    </source>
</evidence>
<keyword evidence="3" id="KW-1185">Reference proteome</keyword>
<name>A0A7D7MCB4_PLAMR</name>
<dbReference type="Proteomes" id="UP000514716">
    <property type="component" value="Chromosome"/>
</dbReference>
<gene>
    <name evidence="2" type="ORF">H1Q58_08155</name>
</gene>
<proteinExistence type="predicted"/>
<dbReference type="AlphaFoldDB" id="A0A7D7MCB4"/>
<protein>
    <recommendedName>
        <fullName evidence="1">DUF7878 domain-containing protein</fullName>
    </recommendedName>
</protein>
<sequence>MKEWRVKDSNAIANFYYFTMEHDEREGPILAFIKESENKWHLFSIWQEFKHEETITTDILLKAVDRYLTELEETLIKRFDIQYSDFIKL</sequence>
<reference evidence="2 3" key="1">
    <citation type="submission" date="2020-07" db="EMBL/GenBank/DDBJ databases">
        <title>Screening of a cold-adapted Planococcus bacterium producing protease in traditional shrimp paste and protease identification by genome sequencing.</title>
        <authorList>
            <person name="Gao R."/>
            <person name="Leng W."/>
            <person name="Chu Q."/>
            <person name="Wu X."/>
            <person name="Liu H."/>
            <person name="Li X."/>
        </authorList>
    </citation>
    <scope>NUCLEOTIDE SEQUENCE [LARGE SCALE GENOMIC DNA]</scope>
    <source>
        <strain evidence="2 3">XJ11</strain>
    </source>
</reference>
<feature type="domain" description="DUF7878" evidence="1">
    <location>
        <begin position="2"/>
        <end position="76"/>
    </location>
</feature>
<dbReference type="RefSeq" id="WP_182093368.1">
    <property type="nucleotide sequence ID" value="NZ_CP059540.1"/>
</dbReference>
<accession>A0A7D7MCB4</accession>